<evidence type="ECO:0000256" key="6">
    <source>
        <dbReference type="ARBA" id="ARBA00023014"/>
    </source>
</evidence>
<feature type="domain" description="Nitrite/Sulfite reductase ferredoxin-like" evidence="8">
    <location>
        <begin position="14"/>
        <end position="79"/>
    </location>
</feature>
<dbReference type="KEGG" id="gpi:GPICK_12940"/>
<dbReference type="PROSITE" id="PS00365">
    <property type="entry name" value="NIR_SIR"/>
    <property type="match status" value="1"/>
</dbReference>
<dbReference type="PANTHER" id="PTHR32439:SF9">
    <property type="entry name" value="BLR3264 PROTEIN"/>
    <property type="match status" value="1"/>
</dbReference>
<evidence type="ECO:0000256" key="2">
    <source>
        <dbReference type="ARBA" id="ARBA00022617"/>
    </source>
</evidence>
<dbReference type="PANTHER" id="PTHR32439">
    <property type="entry name" value="FERREDOXIN--NITRITE REDUCTASE, CHLOROPLASTIC"/>
    <property type="match status" value="1"/>
</dbReference>
<evidence type="ECO:0000259" key="8">
    <source>
        <dbReference type="Pfam" id="PF03460"/>
    </source>
</evidence>
<keyword evidence="10" id="KW-1185">Reference proteome</keyword>
<keyword evidence="5" id="KW-0408">Iron</keyword>
<dbReference type="AlphaFoldDB" id="A0A0B5BJA0"/>
<evidence type="ECO:0000313" key="10">
    <source>
        <dbReference type="Proteomes" id="UP000057609"/>
    </source>
</evidence>
<sequence>MTFDPQTIRIDGIYEQRQPGNFMLRVKVPAGTVSAEQAARIAEIADRFAGGAVHLTTRGSIELHWLKEEDLAEVWRMLAGVGLTTRGACGGAVRGVTCGPAAAPAFPLISSFAQLLHHHFTRNPHFEGLPKKFKIGVFADRTDGRHLIQDFGLVLADSADAAPCYDVWLAGGLGREPSAGFLFESAVPVERIIPLAEAVVRVYAAHTPKGKRLKHLLRETGRDELVRRVTEARGRDLPCGDTFGPLQFAAASPAGKSHLEAAVFAGELSTDELRDLAGIAREFAGGFMALTGGQNVIFRLADPARRDDAERALAAVGFGGTIREQQVAFRVCPGSHECRMGLAPTRDVALALVAAMGDEGLRRDWSISGCPNSCSQPQLAEVGIVTVKSIKGDDGERHPLFDLYRRGDADRLGTPALQGLTLDDLTAEIRRIG</sequence>
<dbReference type="Pfam" id="PF03460">
    <property type="entry name" value="NIR_SIR_ferr"/>
    <property type="match status" value="2"/>
</dbReference>
<dbReference type="STRING" id="345632.GPICK_12940"/>
<gene>
    <name evidence="9" type="ORF">GPICK_12940</name>
</gene>
<name>A0A0B5BJA0_9BACT</name>
<dbReference type="Pfam" id="PF01077">
    <property type="entry name" value="NIR_SIR"/>
    <property type="match status" value="1"/>
</dbReference>
<evidence type="ECO:0000256" key="1">
    <source>
        <dbReference type="ARBA" id="ARBA00022485"/>
    </source>
</evidence>
<dbReference type="SUPFAM" id="SSF56014">
    <property type="entry name" value="Nitrite and sulphite reductase 4Fe-4S domain-like"/>
    <property type="match status" value="2"/>
</dbReference>
<dbReference type="InterPro" id="IPR051329">
    <property type="entry name" value="NIR_SIR_4Fe-4S"/>
</dbReference>
<dbReference type="Gene3D" id="3.30.413.10">
    <property type="entry name" value="Sulfite Reductase Hemoprotein, domain 1"/>
    <property type="match status" value="2"/>
</dbReference>
<keyword evidence="3" id="KW-0479">Metal-binding</keyword>
<feature type="domain" description="Nitrite/sulphite reductase 4Fe-4S" evidence="7">
    <location>
        <begin position="110"/>
        <end position="232"/>
    </location>
</feature>
<keyword evidence="1" id="KW-0004">4Fe-4S</keyword>
<dbReference type="EMBL" id="CP009788">
    <property type="protein sequence ID" value="AJE04141.1"/>
    <property type="molecule type" value="Genomic_DNA"/>
</dbReference>
<accession>A0A0B5BJA0</accession>
<dbReference type="GO" id="GO:0046872">
    <property type="term" value="F:metal ion binding"/>
    <property type="evidence" value="ECO:0007669"/>
    <property type="project" value="UniProtKB-KW"/>
</dbReference>
<dbReference type="HOGENOM" id="CLU_015667_2_4_7"/>
<evidence type="ECO:0000313" key="9">
    <source>
        <dbReference type="EMBL" id="AJE04141.1"/>
    </source>
</evidence>
<dbReference type="InterPro" id="IPR045854">
    <property type="entry name" value="NO2/SO3_Rdtase_4Fe4S_sf"/>
</dbReference>
<dbReference type="InterPro" id="IPR006067">
    <property type="entry name" value="NO2/SO3_Rdtase_4Fe4S_dom"/>
</dbReference>
<proteinExistence type="predicted"/>
<dbReference type="OrthoDB" id="9803707at2"/>
<keyword evidence="2" id="KW-0349">Heme</keyword>
<evidence type="ECO:0000256" key="5">
    <source>
        <dbReference type="ARBA" id="ARBA00023004"/>
    </source>
</evidence>
<dbReference type="GO" id="GO:0020037">
    <property type="term" value="F:heme binding"/>
    <property type="evidence" value="ECO:0007669"/>
    <property type="project" value="InterPro"/>
</dbReference>
<dbReference type="Gene3D" id="3.90.480.10">
    <property type="entry name" value="Sulfite Reductase Hemoprotein,Domain 2"/>
    <property type="match status" value="1"/>
</dbReference>
<protein>
    <submittedName>
        <fullName evidence="9">Nitrite reductase</fullName>
    </submittedName>
</protein>
<evidence type="ECO:0000259" key="7">
    <source>
        <dbReference type="Pfam" id="PF01077"/>
    </source>
</evidence>
<keyword evidence="4" id="KW-0560">Oxidoreductase</keyword>
<evidence type="ECO:0000256" key="3">
    <source>
        <dbReference type="ARBA" id="ARBA00022723"/>
    </source>
</evidence>
<dbReference type="GO" id="GO:0051539">
    <property type="term" value="F:4 iron, 4 sulfur cluster binding"/>
    <property type="evidence" value="ECO:0007669"/>
    <property type="project" value="UniProtKB-KW"/>
</dbReference>
<feature type="domain" description="Nitrite/Sulfite reductase ferredoxin-like" evidence="8">
    <location>
        <begin position="256"/>
        <end position="316"/>
    </location>
</feature>
<dbReference type="InterPro" id="IPR005117">
    <property type="entry name" value="NiRdtase/SiRdtase_haem-b_fer"/>
</dbReference>
<dbReference type="SUPFAM" id="SSF55124">
    <property type="entry name" value="Nitrite/Sulfite reductase N-terminal domain-like"/>
    <property type="match status" value="2"/>
</dbReference>
<dbReference type="RefSeq" id="WP_039743878.1">
    <property type="nucleotide sequence ID" value="NZ_CP009788.1"/>
</dbReference>
<dbReference type="InterPro" id="IPR036136">
    <property type="entry name" value="Nit/Sulf_reduc_fer-like_dom_sf"/>
</dbReference>
<dbReference type="InterPro" id="IPR006066">
    <property type="entry name" value="NO2/SO3_Rdtase_FeS/sirohaem_BS"/>
</dbReference>
<dbReference type="PRINTS" id="PR00397">
    <property type="entry name" value="SIROHAEM"/>
</dbReference>
<dbReference type="Proteomes" id="UP000057609">
    <property type="component" value="Chromosome"/>
</dbReference>
<dbReference type="GO" id="GO:0016491">
    <property type="term" value="F:oxidoreductase activity"/>
    <property type="evidence" value="ECO:0007669"/>
    <property type="project" value="UniProtKB-KW"/>
</dbReference>
<keyword evidence="6" id="KW-0411">Iron-sulfur</keyword>
<organism evidence="9 10">
    <name type="scientific">Geobacter pickeringii</name>
    <dbReference type="NCBI Taxonomy" id="345632"/>
    <lineage>
        <taxon>Bacteria</taxon>
        <taxon>Pseudomonadati</taxon>
        <taxon>Thermodesulfobacteriota</taxon>
        <taxon>Desulfuromonadia</taxon>
        <taxon>Geobacterales</taxon>
        <taxon>Geobacteraceae</taxon>
        <taxon>Geobacter</taxon>
    </lineage>
</organism>
<evidence type="ECO:0000256" key="4">
    <source>
        <dbReference type="ARBA" id="ARBA00023002"/>
    </source>
</evidence>
<reference evidence="9 10" key="1">
    <citation type="journal article" date="2015" name="Genome Announc.">
        <title>Complete Genome of Geobacter pickeringii G13T, a Metal-Reducing Isolate from Sedimentary Kaolin Deposits.</title>
        <authorList>
            <person name="Badalamenti J.P."/>
            <person name="Bond D.R."/>
        </authorList>
    </citation>
    <scope>NUCLEOTIDE SEQUENCE [LARGE SCALE GENOMIC DNA]</scope>
    <source>
        <strain evidence="9 10">G13</strain>
    </source>
</reference>